<evidence type="ECO:0000313" key="3">
    <source>
        <dbReference type="EMBL" id="EBR9859251.1"/>
    </source>
</evidence>
<sequence length="154" mass="16208">MRSPIAGQGPGKKRCIAVLLASALALMGCDDTGSNTTAAGSNDSAPANNKENSSSSSASSPSAKKTQDAASLAELSKRYAGKDVTIIDASEIQLDGANAMVVTFSVPLDPNQDFSQFARLVDVKNGKLEGAWELSDNLMELRMRHLPPSRELQL</sequence>
<dbReference type="AlphaFoldDB" id="A0A5U8SUP0"/>
<organism evidence="3">
    <name type="scientific">Salmonella enterica subsp. enterica serovar Chester</name>
    <dbReference type="NCBI Taxonomy" id="149386"/>
    <lineage>
        <taxon>Bacteria</taxon>
        <taxon>Pseudomonadati</taxon>
        <taxon>Pseudomonadota</taxon>
        <taxon>Gammaproteobacteria</taxon>
        <taxon>Enterobacterales</taxon>
        <taxon>Enterobacteriaceae</taxon>
        <taxon>Salmonella</taxon>
    </lineage>
</organism>
<feature type="domain" description="Alpha-2-macroglobulin MG1" evidence="2">
    <location>
        <begin position="77"/>
        <end position="154"/>
    </location>
</feature>
<evidence type="ECO:0000256" key="1">
    <source>
        <dbReference type="SAM" id="MobiDB-lite"/>
    </source>
</evidence>
<dbReference type="Pfam" id="PF17970">
    <property type="entry name" value="bMG1"/>
    <property type="match status" value="1"/>
</dbReference>
<feature type="region of interest" description="Disordered" evidence="1">
    <location>
        <begin position="32"/>
        <end position="71"/>
    </location>
</feature>
<feature type="compositionally biased region" description="Low complexity" evidence="1">
    <location>
        <begin position="44"/>
        <end position="64"/>
    </location>
</feature>
<name>A0A5U8SUP0_SALET</name>
<gene>
    <name evidence="3" type="ORF">DS524_26280</name>
</gene>
<feature type="compositionally biased region" description="Polar residues" evidence="1">
    <location>
        <begin position="32"/>
        <end position="43"/>
    </location>
</feature>
<accession>A0A5U8SUP0</accession>
<protein>
    <recommendedName>
        <fullName evidence="2">Alpha-2-macroglobulin MG1 domain-containing protein</fullName>
    </recommendedName>
</protein>
<evidence type="ECO:0000259" key="2">
    <source>
        <dbReference type="Pfam" id="PF17970"/>
    </source>
</evidence>
<feature type="non-terminal residue" evidence="3">
    <location>
        <position position="154"/>
    </location>
</feature>
<dbReference type="EMBL" id="AAGUAT010000148">
    <property type="protein sequence ID" value="EBR9859251.1"/>
    <property type="molecule type" value="Genomic_DNA"/>
</dbReference>
<reference evidence="3" key="1">
    <citation type="submission" date="2018-07" db="EMBL/GenBank/DDBJ databases">
        <authorList>
            <person name="Ashton P.M."/>
            <person name="Dallman T."/>
            <person name="Nair S."/>
            <person name="De Pinna E."/>
            <person name="Peters T."/>
            <person name="Grant K."/>
        </authorList>
    </citation>
    <scope>NUCLEOTIDE SEQUENCE</scope>
    <source>
        <strain evidence="3">296838</strain>
    </source>
</reference>
<dbReference type="InterPro" id="IPR040639">
    <property type="entry name" value="A2MG_MG1"/>
</dbReference>
<comment type="caution">
    <text evidence="3">The sequence shown here is derived from an EMBL/GenBank/DDBJ whole genome shotgun (WGS) entry which is preliminary data.</text>
</comment>
<dbReference type="PROSITE" id="PS51257">
    <property type="entry name" value="PROKAR_LIPOPROTEIN"/>
    <property type="match status" value="1"/>
</dbReference>
<proteinExistence type="predicted"/>